<dbReference type="GeneID" id="20804209"/>
<dbReference type="AlphaFoldDB" id="W4H6P9"/>
<organism evidence="2">
    <name type="scientific">Aphanomyces astaci</name>
    <name type="common">Crayfish plague agent</name>
    <dbReference type="NCBI Taxonomy" id="112090"/>
    <lineage>
        <taxon>Eukaryota</taxon>
        <taxon>Sar</taxon>
        <taxon>Stramenopiles</taxon>
        <taxon>Oomycota</taxon>
        <taxon>Saprolegniomycetes</taxon>
        <taxon>Saprolegniales</taxon>
        <taxon>Verrucalvaceae</taxon>
        <taxon>Aphanomyces</taxon>
    </lineage>
</organism>
<name>W4H6P9_APHAT</name>
<gene>
    <name evidence="2" type="ORF">H257_02213</name>
</gene>
<evidence type="ECO:0000256" key="1">
    <source>
        <dbReference type="SAM" id="MobiDB-lite"/>
    </source>
</evidence>
<dbReference type="VEuPathDB" id="FungiDB:H257_02213"/>
<accession>W4H6P9</accession>
<evidence type="ECO:0000313" key="2">
    <source>
        <dbReference type="EMBL" id="ETV87256.1"/>
    </source>
</evidence>
<feature type="compositionally biased region" description="Low complexity" evidence="1">
    <location>
        <begin position="20"/>
        <end position="31"/>
    </location>
</feature>
<protein>
    <submittedName>
        <fullName evidence="2">Uncharacterized protein</fullName>
    </submittedName>
</protein>
<dbReference type="EMBL" id="KI913116">
    <property type="protein sequence ID" value="ETV87256.1"/>
    <property type="molecule type" value="Genomic_DNA"/>
</dbReference>
<sequence length="198" mass="21842">MVKRMTMKTSTSHISATTPCTQATKTTVRPTTTPPVMPTGQRTMWRTPHNPPLPIGIPAALPSLAADNPKAKPTIPRQFPAPEKRLTPPKDVLTVYMDAHSQVTQLEREKFEYMKESDKAARAAAAVVDMRQAKSPLIEKLVASGGVSMRNHKEVKPKSPAWYWLASKKQSGWRAEEDEAQTVESCTLPGQPATTCRI</sequence>
<dbReference type="RefSeq" id="XP_009824055.1">
    <property type="nucleotide sequence ID" value="XM_009825753.1"/>
</dbReference>
<proteinExistence type="predicted"/>
<reference evidence="2" key="1">
    <citation type="submission" date="2013-12" db="EMBL/GenBank/DDBJ databases">
        <title>The Genome Sequence of Aphanomyces astaci APO3.</title>
        <authorList>
            <consortium name="The Broad Institute Genomics Platform"/>
            <person name="Russ C."/>
            <person name="Tyler B."/>
            <person name="van West P."/>
            <person name="Dieguez-Uribeondo J."/>
            <person name="Young S.K."/>
            <person name="Zeng Q."/>
            <person name="Gargeya S."/>
            <person name="Fitzgerald M."/>
            <person name="Abouelleil A."/>
            <person name="Alvarado L."/>
            <person name="Chapman S.B."/>
            <person name="Gainer-Dewar J."/>
            <person name="Goldberg J."/>
            <person name="Griggs A."/>
            <person name="Gujja S."/>
            <person name="Hansen M."/>
            <person name="Howarth C."/>
            <person name="Imamovic A."/>
            <person name="Ireland A."/>
            <person name="Larimer J."/>
            <person name="McCowan C."/>
            <person name="Murphy C."/>
            <person name="Pearson M."/>
            <person name="Poon T.W."/>
            <person name="Priest M."/>
            <person name="Roberts A."/>
            <person name="Saif S."/>
            <person name="Shea T."/>
            <person name="Sykes S."/>
            <person name="Wortman J."/>
            <person name="Nusbaum C."/>
            <person name="Birren B."/>
        </authorList>
    </citation>
    <scope>NUCLEOTIDE SEQUENCE [LARGE SCALE GENOMIC DNA]</scope>
    <source>
        <strain evidence="2">APO3</strain>
    </source>
</reference>
<feature type="region of interest" description="Disordered" evidence="1">
    <location>
        <begin position="20"/>
        <end position="44"/>
    </location>
</feature>